<comment type="caution">
    <text evidence="1">The sequence shown here is derived from an EMBL/GenBank/DDBJ whole genome shotgun (WGS) entry which is preliminary data.</text>
</comment>
<evidence type="ECO:0000313" key="2">
    <source>
        <dbReference type="Proteomes" id="UP000289257"/>
    </source>
</evidence>
<dbReference type="AlphaFoldDB" id="A0A4Q0AGE3"/>
<evidence type="ECO:0000313" key="1">
    <source>
        <dbReference type="EMBL" id="RWZ78225.1"/>
    </source>
</evidence>
<dbReference type="EMBL" id="SCKX01000001">
    <property type="protein sequence ID" value="RWZ78225.1"/>
    <property type="molecule type" value="Genomic_DNA"/>
</dbReference>
<keyword evidence="2" id="KW-1185">Reference proteome</keyword>
<gene>
    <name evidence="1" type="ORF">EOT05_00445</name>
</gene>
<name>A0A4Q0AGE3_9BACT</name>
<reference evidence="1" key="1">
    <citation type="submission" date="2019-01" db="EMBL/GenBank/DDBJ databases">
        <title>Genomic signatures and co-occurrence patterns of the ultra-small Saccharimodia (Patescibacteria phylum) suggest a symbiotic lifestyle.</title>
        <authorList>
            <person name="Lemos L."/>
            <person name="Medeiros J."/>
            <person name="Andreote F."/>
            <person name="Fernandes G."/>
            <person name="Varani A."/>
            <person name="Oliveira G."/>
            <person name="Pylro V."/>
        </authorList>
    </citation>
    <scope>NUCLEOTIDE SEQUENCE [LARGE SCALE GENOMIC DNA]</scope>
    <source>
        <strain evidence="1">AMD02</strain>
    </source>
</reference>
<proteinExistence type="predicted"/>
<accession>A0A4Q0AGE3</accession>
<organism evidence="1 2">
    <name type="scientific">Candidatus Microsaccharimonas sossegonensis</name>
    <dbReference type="NCBI Taxonomy" id="2506948"/>
    <lineage>
        <taxon>Bacteria</taxon>
        <taxon>Candidatus Saccharimonadota</taxon>
        <taxon>Candidatus Saccharimonadia</taxon>
        <taxon>Candidatus Saccharimonadales</taxon>
        <taxon>Candidatus Saccharimonadaceae</taxon>
        <taxon>Candidatus Microsaccharimonas</taxon>
    </lineage>
</organism>
<protein>
    <submittedName>
        <fullName evidence="1">Uncharacterized protein</fullName>
    </submittedName>
</protein>
<dbReference type="Proteomes" id="UP000289257">
    <property type="component" value="Unassembled WGS sequence"/>
</dbReference>
<sequence length="137" mass="14595">MAEQRLPIVNGDDGQWGDILNQFLQKEHYNTGTNLPANGGHKTITVRAGTTGAGSAPLKFTSGSLMTVAEVGAVEFDTDRLYITQTTGTTRKVIAAFDDASGATGDVYYRNNGGHFTRLPIGTNNYVLTVASGLPTW</sequence>